<dbReference type="SUPFAM" id="SSF51445">
    <property type="entry name" value="(Trans)glycosidases"/>
    <property type="match status" value="1"/>
</dbReference>
<evidence type="ECO:0000259" key="1">
    <source>
        <dbReference type="SMART" id="SM00642"/>
    </source>
</evidence>
<dbReference type="CDD" id="cd11313">
    <property type="entry name" value="AmyAc_arch_bac_AmyA"/>
    <property type="match status" value="1"/>
</dbReference>
<organism evidence="2 3">
    <name type="scientific">Microbacter margulisiae</name>
    <dbReference type="NCBI Taxonomy" id="1350067"/>
    <lineage>
        <taxon>Bacteria</taxon>
        <taxon>Pseudomonadati</taxon>
        <taxon>Bacteroidota</taxon>
        <taxon>Bacteroidia</taxon>
        <taxon>Bacteroidales</taxon>
        <taxon>Porphyromonadaceae</taxon>
        <taxon>Microbacter</taxon>
    </lineage>
</organism>
<dbReference type="Proteomes" id="UP000544222">
    <property type="component" value="Unassembled WGS sequence"/>
</dbReference>
<evidence type="ECO:0000313" key="3">
    <source>
        <dbReference type="Proteomes" id="UP000544222"/>
    </source>
</evidence>
<evidence type="ECO:0000313" key="2">
    <source>
        <dbReference type="EMBL" id="MBB3187075.1"/>
    </source>
</evidence>
<dbReference type="GO" id="GO:0005975">
    <property type="term" value="P:carbohydrate metabolic process"/>
    <property type="evidence" value="ECO:0007669"/>
    <property type="project" value="InterPro"/>
</dbReference>
<name>A0A7W5DQ83_9PORP</name>
<feature type="domain" description="Glycosyl hydrolase family 13 catalytic" evidence="1">
    <location>
        <begin position="35"/>
        <end position="355"/>
    </location>
</feature>
<dbReference type="InterPro" id="IPR017853">
    <property type="entry name" value="GH"/>
</dbReference>
<dbReference type="InterPro" id="IPR013780">
    <property type="entry name" value="Glyco_hydro_b"/>
</dbReference>
<gene>
    <name evidence="2" type="ORF">FHX64_001238</name>
</gene>
<accession>A0A7W5DQ83</accession>
<dbReference type="Pfam" id="PF00128">
    <property type="entry name" value="Alpha-amylase"/>
    <property type="match status" value="2"/>
</dbReference>
<dbReference type="GO" id="GO:0016798">
    <property type="term" value="F:hydrolase activity, acting on glycosyl bonds"/>
    <property type="evidence" value="ECO:0007669"/>
    <property type="project" value="UniProtKB-KW"/>
</dbReference>
<sequence>MIASAVSSSAASDTVVQYGTPFTGVPDSRDAVIYQVNMRCFSSTHNFQGVINRLDSIKALGVNVIYLMPIYPVGTLKAFDSPYCIKDNEAVGSEFGSLTDLRNLVAGAHSRGMAVILDWITDGTSWDCSWINNKSWYVQDASGNIQSPNGYTDVAELNYQNQTMRLAMIKAMKYWVLTANIDGFRCDYADFAPADFWVQANDSLNAITPAHKYLMLAEGTRAANYTSGFDYNFGFDFYGALKSIYGNDQSVSTLINNANTTEYQGASTDQNQIVRYLTNHDVNSSDGTPLDLFGGTNGSMAAFVVVAYMKGVPFIYNGQEVATPYRLTFPFTTTVIDWSINPGVTATYKKIIAFRNSNAAVRRGTLTSYCSYDVCAFTKTLNADTVFVMDNLRNAVINYTVPSSLANSTWKDVFTGNPVTLSSQMTLQPYSYMVLENN</sequence>
<dbReference type="Gene3D" id="2.60.40.1180">
    <property type="entry name" value="Golgi alpha-mannosidase II"/>
    <property type="match status" value="1"/>
</dbReference>
<comment type="caution">
    <text evidence="2">The sequence shown here is derived from an EMBL/GenBank/DDBJ whole genome shotgun (WGS) entry which is preliminary data.</text>
</comment>
<keyword evidence="2" id="KW-0326">Glycosidase</keyword>
<proteinExistence type="predicted"/>
<dbReference type="SMART" id="SM00642">
    <property type="entry name" value="Aamy"/>
    <property type="match status" value="1"/>
</dbReference>
<dbReference type="RefSeq" id="WP_183412887.1">
    <property type="nucleotide sequence ID" value="NZ_JACHYB010000001.1"/>
</dbReference>
<keyword evidence="2" id="KW-0378">Hydrolase</keyword>
<dbReference type="AlphaFoldDB" id="A0A7W5DQ83"/>
<dbReference type="SUPFAM" id="SSF51011">
    <property type="entry name" value="Glycosyl hydrolase domain"/>
    <property type="match status" value="1"/>
</dbReference>
<dbReference type="Gene3D" id="3.20.20.80">
    <property type="entry name" value="Glycosidases"/>
    <property type="match status" value="1"/>
</dbReference>
<dbReference type="InterPro" id="IPR006047">
    <property type="entry name" value="GH13_cat_dom"/>
</dbReference>
<dbReference type="EMBL" id="JACHYB010000001">
    <property type="protein sequence ID" value="MBB3187075.1"/>
    <property type="molecule type" value="Genomic_DNA"/>
</dbReference>
<protein>
    <submittedName>
        <fullName evidence="2">Glycosidase</fullName>
    </submittedName>
</protein>
<reference evidence="2 3" key="1">
    <citation type="submission" date="2020-08" db="EMBL/GenBank/DDBJ databases">
        <title>Genomic Encyclopedia of Type Strains, Phase IV (KMG-IV): sequencing the most valuable type-strain genomes for metagenomic binning, comparative biology and taxonomic classification.</title>
        <authorList>
            <person name="Goeker M."/>
        </authorList>
    </citation>
    <scope>NUCLEOTIDE SEQUENCE [LARGE SCALE GENOMIC DNA]</scope>
    <source>
        <strain evidence="2 3">DSM 27471</strain>
    </source>
</reference>
<keyword evidence="3" id="KW-1185">Reference proteome</keyword>
<dbReference type="PANTHER" id="PTHR10357">
    <property type="entry name" value="ALPHA-AMYLASE FAMILY MEMBER"/>
    <property type="match status" value="1"/>
</dbReference>